<sequence>MNDFKLDETGDLLIVNGDFVITDATLQHQEHIILAQKGEYKEYPEIGVGISNMLNDENPRDIITQIRRNFEYDGMEVKQLDFNPEGDIIIDAPYGDL</sequence>
<dbReference type="EMBL" id="LT899436">
    <property type="protein sequence ID" value="SNR16526.1"/>
    <property type="molecule type" value="Genomic_DNA"/>
</dbReference>
<proteinExistence type="predicted"/>
<protein>
    <recommendedName>
        <fullName evidence="3">Oxidase</fullName>
    </recommendedName>
</protein>
<reference evidence="1 2" key="1">
    <citation type="submission" date="2017-07" db="EMBL/GenBank/DDBJ databases">
        <authorList>
            <person name="Sun Z.S."/>
            <person name="Albrecht U."/>
            <person name="Echele G."/>
            <person name="Lee C.C."/>
        </authorList>
    </citation>
    <scope>NUCLEOTIDE SEQUENCE [LARGE SCALE GENOMIC DNA]</scope>
    <source>
        <strain evidence="2">type strain: KCTC 22618</strain>
    </source>
</reference>
<evidence type="ECO:0000313" key="2">
    <source>
        <dbReference type="Proteomes" id="UP000215214"/>
    </source>
</evidence>
<gene>
    <name evidence="1" type="ORF">TJEJU_2854</name>
</gene>
<dbReference type="KEGG" id="tje:TJEJU_2854"/>
<dbReference type="RefSeq" id="WP_095073141.1">
    <property type="nucleotide sequence ID" value="NZ_LT899436.1"/>
</dbReference>
<accession>A0A238UC11</accession>
<name>A0A238UC11_9FLAO</name>
<organism evidence="1 2">
    <name type="scientific">Tenacibaculum jejuense</name>
    <dbReference type="NCBI Taxonomy" id="584609"/>
    <lineage>
        <taxon>Bacteria</taxon>
        <taxon>Pseudomonadati</taxon>
        <taxon>Bacteroidota</taxon>
        <taxon>Flavobacteriia</taxon>
        <taxon>Flavobacteriales</taxon>
        <taxon>Flavobacteriaceae</taxon>
        <taxon>Tenacibaculum</taxon>
    </lineage>
</organism>
<dbReference type="OrthoDB" id="799440at2"/>
<dbReference type="AlphaFoldDB" id="A0A238UC11"/>
<evidence type="ECO:0008006" key="3">
    <source>
        <dbReference type="Google" id="ProtNLM"/>
    </source>
</evidence>
<keyword evidence="2" id="KW-1185">Reference proteome</keyword>
<evidence type="ECO:0000313" key="1">
    <source>
        <dbReference type="EMBL" id="SNR16526.1"/>
    </source>
</evidence>
<dbReference type="Proteomes" id="UP000215214">
    <property type="component" value="Chromosome TJEJU"/>
</dbReference>